<dbReference type="EMBL" id="BRXW01000213">
    <property type="protein sequence ID" value="GMI14400.1"/>
    <property type="molecule type" value="Genomic_DNA"/>
</dbReference>
<evidence type="ECO:0000313" key="2">
    <source>
        <dbReference type="EMBL" id="GMI14400.1"/>
    </source>
</evidence>
<evidence type="ECO:0000256" key="1">
    <source>
        <dbReference type="SAM" id="MobiDB-lite"/>
    </source>
</evidence>
<protein>
    <recommendedName>
        <fullName evidence="4">Right handed beta helix domain-containing protein</fullName>
    </recommendedName>
</protein>
<organism evidence="2 3">
    <name type="scientific">Triparma laevis f. longispina</name>
    <dbReference type="NCBI Taxonomy" id="1714387"/>
    <lineage>
        <taxon>Eukaryota</taxon>
        <taxon>Sar</taxon>
        <taxon>Stramenopiles</taxon>
        <taxon>Ochrophyta</taxon>
        <taxon>Bolidophyceae</taxon>
        <taxon>Parmales</taxon>
        <taxon>Triparmaceae</taxon>
        <taxon>Triparma</taxon>
    </lineage>
</organism>
<evidence type="ECO:0000313" key="3">
    <source>
        <dbReference type="Proteomes" id="UP001165122"/>
    </source>
</evidence>
<name>A0A9W7FLV7_9STRA</name>
<gene>
    <name evidence="2" type="ORF">TrLO_g2419</name>
</gene>
<keyword evidence="3" id="KW-1185">Reference proteome</keyword>
<dbReference type="SUPFAM" id="SSF51126">
    <property type="entry name" value="Pectin lyase-like"/>
    <property type="match status" value="1"/>
</dbReference>
<sequence>MSSPSSSPMLPQSSPLSPLSETSRLLRKRLCCDSSDSGDMSSSASSYTSAEGGGAFTPTAFPLLPVFIQSAPDVVAASILRFLGARECVLSIGSTSSAFNTLVHYNLHLWWFFNHDTKKLALDTITTTNNNNNTPLTLTMRTVSELIDLYIRNPCVPLDMSLVSAIEKVSDEGSIVIRHGHYTFNRTLVLARSATFSILGDDEGETILELITNTADAPLIFVKRGTVTFDNLDLRHGSRGTNIWGGQACVHVKPVSSSLHSRPRAQFNSCGIFSSTGRGIVVIAGSAFLRECDVSDCAATGVYVGSNGHGEDAAIAGIYKSSVNRNGQGHDPSLNNQFGEYVNRGHSGVYVQDGSAYVIDSEVSENTYTGISGSSLYGCRIVSFYNKLDDNEPSAIQLPPNGSESRSLCRVVGRGQSMESEKLKVQTALTEMESMDWESMLDHVTQVDVDEMEVSLVD</sequence>
<feature type="region of interest" description="Disordered" evidence="1">
    <location>
        <begin position="1"/>
        <end position="20"/>
    </location>
</feature>
<accession>A0A9W7FLV7</accession>
<proteinExistence type="predicted"/>
<dbReference type="InterPro" id="IPR011050">
    <property type="entry name" value="Pectin_lyase_fold/virulence"/>
</dbReference>
<dbReference type="AlphaFoldDB" id="A0A9W7FLV7"/>
<evidence type="ECO:0008006" key="4">
    <source>
        <dbReference type="Google" id="ProtNLM"/>
    </source>
</evidence>
<reference evidence="3" key="1">
    <citation type="journal article" date="2023" name="Commun. Biol.">
        <title>Genome analysis of Parmales, the sister group of diatoms, reveals the evolutionary specialization of diatoms from phago-mixotrophs to photoautotrophs.</title>
        <authorList>
            <person name="Ban H."/>
            <person name="Sato S."/>
            <person name="Yoshikawa S."/>
            <person name="Yamada K."/>
            <person name="Nakamura Y."/>
            <person name="Ichinomiya M."/>
            <person name="Sato N."/>
            <person name="Blanc-Mathieu R."/>
            <person name="Endo H."/>
            <person name="Kuwata A."/>
            <person name="Ogata H."/>
        </authorList>
    </citation>
    <scope>NUCLEOTIDE SEQUENCE [LARGE SCALE GENOMIC DNA]</scope>
    <source>
        <strain evidence="3">NIES 3700</strain>
    </source>
</reference>
<dbReference type="Gene3D" id="2.160.20.10">
    <property type="entry name" value="Single-stranded right-handed beta-helix, Pectin lyase-like"/>
    <property type="match status" value="1"/>
</dbReference>
<dbReference type="OrthoDB" id="45379at2759"/>
<dbReference type="Proteomes" id="UP001165122">
    <property type="component" value="Unassembled WGS sequence"/>
</dbReference>
<comment type="caution">
    <text evidence="2">The sequence shown here is derived from an EMBL/GenBank/DDBJ whole genome shotgun (WGS) entry which is preliminary data.</text>
</comment>
<dbReference type="InterPro" id="IPR012334">
    <property type="entry name" value="Pectin_lyas_fold"/>
</dbReference>